<name>A0A392PMI8_9FABA</name>
<dbReference type="AlphaFoldDB" id="A0A392PMI8"/>
<reference evidence="1 2" key="1">
    <citation type="journal article" date="2018" name="Front. Plant Sci.">
        <title>Red Clover (Trifolium pratense) and Zigzag Clover (T. medium) - A Picture of Genomic Similarities and Differences.</title>
        <authorList>
            <person name="Dluhosova J."/>
            <person name="Istvanek J."/>
            <person name="Nedelnik J."/>
            <person name="Repkova J."/>
        </authorList>
    </citation>
    <scope>NUCLEOTIDE SEQUENCE [LARGE SCALE GENOMIC DNA]</scope>
    <source>
        <strain evidence="2">cv. 10/8</strain>
        <tissue evidence="1">Leaf</tissue>
    </source>
</reference>
<keyword evidence="2" id="KW-1185">Reference proteome</keyword>
<protein>
    <submittedName>
        <fullName evidence="1">Embryo-specific 3</fullName>
    </submittedName>
</protein>
<feature type="non-terminal residue" evidence="1">
    <location>
        <position position="66"/>
    </location>
</feature>
<accession>A0A392PMI8</accession>
<organism evidence="1 2">
    <name type="scientific">Trifolium medium</name>
    <dbReference type="NCBI Taxonomy" id="97028"/>
    <lineage>
        <taxon>Eukaryota</taxon>
        <taxon>Viridiplantae</taxon>
        <taxon>Streptophyta</taxon>
        <taxon>Embryophyta</taxon>
        <taxon>Tracheophyta</taxon>
        <taxon>Spermatophyta</taxon>
        <taxon>Magnoliopsida</taxon>
        <taxon>eudicotyledons</taxon>
        <taxon>Gunneridae</taxon>
        <taxon>Pentapetalae</taxon>
        <taxon>rosids</taxon>
        <taxon>fabids</taxon>
        <taxon>Fabales</taxon>
        <taxon>Fabaceae</taxon>
        <taxon>Papilionoideae</taxon>
        <taxon>50 kb inversion clade</taxon>
        <taxon>NPAAA clade</taxon>
        <taxon>Hologalegina</taxon>
        <taxon>IRL clade</taxon>
        <taxon>Trifolieae</taxon>
        <taxon>Trifolium</taxon>
    </lineage>
</organism>
<evidence type="ECO:0000313" key="1">
    <source>
        <dbReference type="EMBL" id="MCI12699.1"/>
    </source>
</evidence>
<dbReference type="InterPro" id="IPR010417">
    <property type="entry name" value="Embryo-specific_ATS3"/>
</dbReference>
<sequence>MYLARIGSDGWKPESITAYQNDYPPVTFNFNYFIPQHENSVRVRGRSTVSTFSQFQSMENSSAVIP</sequence>
<evidence type="ECO:0000313" key="2">
    <source>
        <dbReference type="Proteomes" id="UP000265520"/>
    </source>
</evidence>
<comment type="caution">
    <text evidence="1">The sequence shown here is derived from an EMBL/GenBank/DDBJ whole genome shotgun (WGS) entry which is preliminary data.</text>
</comment>
<proteinExistence type="predicted"/>
<dbReference type="Pfam" id="PF06232">
    <property type="entry name" value="ATS3"/>
    <property type="match status" value="1"/>
</dbReference>
<dbReference type="EMBL" id="LXQA010085198">
    <property type="protein sequence ID" value="MCI12699.1"/>
    <property type="molecule type" value="Genomic_DNA"/>
</dbReference>
<dbReference type="Proteomes" id="UP000265520">
    <property type="component" value="Unassembled WGS sequence"/>
</dbReference>